<protein>
    <submittedName>
        <fullName evidence="1">OLC1v1003089C1</fullName>
    </submittedName>
</protein>
<gene>
    <name evidence="1" type="ORF">OLC1_LOCUS13351</name>
</gene>
<keyword evidence="2" id="KW-1185">Reference proteome</keyword>
<reference evidence="1" key="1">
    <citation type="submission" date="2023-03" db="EMBL/GenBank/DDBJ databases">
        <authorList>
            <person name="Julca I."/>
        </authorList>
    </citation>
    <scope>NUCLEOTIDE SEQUENCE</scope>
</reference>
<dbReference type="InterPro" id="IPR038765">
    <property type="entry name" value="Papain-like_cys_pep_sf"/>
</dbReference>
<dbReference type="PANTHER" id="PTHR34574">
    <property type="entry name" value="CALCIUM-BINDING EF-HAND FAMILY PROTEIN-RELATED"/>
    <property type="match status" value="1"/>
</dbReference>
<name>A0AAV1DB37_OLDCO</name>
<proteinExistence type="predicted"/>
<evidence type="ECO:0000313" key="2">
    <source>
        <dbReference type="Proteomes" id="UP001161247"/>
    </source>
</evidence>
<sequence length="580" mass="64327">MDDLILPSVAMEDSNALFERRERWMYEPIPASGGGGVEISPPTSILLHYSILSSASFFRSSKVTIAEKFGTAKKAAAASTAAAATWKVVLDKKSDLRCEISSSYQDKIKKGIYESPSLLKKLVSNRGYRPARCIPIQPPHQRCWVLWGSATFCHGPCNIYEEWCGSLILLAGAGFIAVGGSELIVVSQFGCCWSSKSSSHFCLTGPEQDSMDVDDGYAGVEEDDYFEGSRPNWNNFLPPAYPQGNYPSCSAVCMSTAVAASRSYQGVEPVVELSAWDLFKLSGCQTTSWDHLSLLMGAYGLMPEQFCPYPGRQVNSPCSYQSTRGYRLRELLPLPDHISYDERPDCEEIFLHDYEIVQDKEMMKDLLHKHPGVTVLKSDQNFKDWKGKGKEDVRRTIIEPAVQQSCTSVVDQLDPQEMFLQVFRNVAENVGNRLKKQPVIVEHIEKTFDGIGIRRLLSNKSDLDKSLEHALKSVSKDHHGKMLKDHLRVALDALAPLSGLPLVGDVNEMDQIINDELRMLNAADVELVKEEEFKKLLTAGLTSIMLRLEGNPISVSTYSVLPERQSLIASSSTVPEAPGS</sequence>
<dbReference type="Proteomes" id="UP001161247">
    <property type="component" value="Chromosome 4"/>
</dbReference>
<dbReference type="AlphaFoldDB" id="A0AAV1DB37"/>
<evidence type="ECO:0000313" key="1">
    <source>
        <dbReference type="EMBL" id="CAI9104421.1"/>
    </source>
</evidence>
<dbReference type="EMBL" id="OX459121">
    <property type="protein sequence ID" value="CAI9104421.1"/>
    <property type="molecule type" value="Genomic_DNA"/>
</dbReference>
<dbReference type="PANTHER" id="PTHR34574:SF13">
    <property type="entry name" value="EF-HAND DOMAIN-CONTAINING PROTEIN"/>
    <property type="match status" value="1"/>
</dbReference>
<organism evidence="1 2">
    <name type="scientific">Oldenlandia corymbosa var. corymbosa</name>
    <dbReference type="NCBI Taxonomy" id="529605"/>
    <lineage>
        <taxon>Eukaryota</taxon>
        <taxon>Viridiplantae</taxon>
        <taxon>Streptophyta</taxon>
        <taxon>Embryophyta</taxon>
        <taxon>Tracheophyta</taxon>
        <taxon>Spermatophyta</taxon>
        <taxon>Magnoliopsida</taxon>
        <taxon>eudicotyledons</taxon>
        <taxon>Gunneridae</taxon>
        <taxon>Pentapetalae</taxon>
        <taxon>asterids</taxon>
        <taxon>lamiids</taxon>
        <taxon>Gentianales</taxon>
        <taxon>Rubiaceae</taxon>
        <taxon>Rubioideae</taxon>
        <taxon>Spermacoceae</taxon>
        <taxon>Hedyotis-Oldenlandia complex</taxon>
        <taxon>Oldenlandia</taxon>
    </lineage>
</organism>
<dbReference type="Gene3D" id="3.90.70.10">
    <property type="entry name" value="Cysteine proteinases"/>
    <property type="match status" value="1"/>
</dbReference>
<accession>A0AAV1DB37</accession>
<dbReference type="SUPFAM" id="SSF54001">
    <property type="entry name" value="Cysteine proteinases"/>
    <property type="match status" value="1"/>
</dbReference>